<keyword evidence="3" id="KW-1185">Reference proteome</keyword>
<accession>A0A7T1FQ20</accession>
<organism evidence="2 3">
    <name type="scientific">Pseudooceanicola algae</name>
    <dbReference type="NCBI Taxonomy" id="1537215"/>
    <lineage>
        <taxon>Bacteria</taxon>
        <taxon>Pseudomonadati</taxon>
        <taxon>Pseudomonadota</taxon>
        <taxon>Alphaproteobacteria</taxon>
        <taxon>Rhodobacterales</taxon>
        <taxon>Paracoccaceae</taxon>
        <taxon>Pseudooceanicola</taxon>
    </lineage>
</organism>
<name>A0A7T1FQ20_9RHOB</name>
<dbReference type="KEGG" id="palw:PSAL_027470"/>
<dbReference type="InterPro" id="IPR027417">
    <property type="entry name" value="P-loop_NTPase"/>
</dbReference>
<feature type="compositionally biased region" description="Pro residues" evidence="1">
    <location>
        <begin position="685"/>
        <end position="701"/>
    </location>
</feature>
<evidence type="ECO:0000313" key="3">
    <source>
        <dbReference type="Proteomes" id="UP000283786"/>
    </source>
</evidence>
<gene>
    <name evidence="2" type="ORF">PSAL_027470</name>
</gene>
<dbReference type="Proteomes" id="UP000283786">
    <property type="component" value="Chromosome"/>
</dbReference>
<evidence type="ECO:0000256" key="1">
    <source>
        <dbReference type="SAM" id="MobiDB-lite"/>
    </source>
</evidence>
<dbReference type="InterPro" id="IPR014153">
    <property type="entry name" value="Ds_break_AddB"/>
</dbReference>
<sequence>MFEASDRPRVFGLPPGADFPAALLRGLTDRMAGQPPHAVAQVQLVVNTRRMSRRIRALYDAGPPGLLPRIQLLTDLHCAAPIPPAVSGIRRRLELIRLISALLDAEPDLAPRASLYDLADSLARLLDEMQGEKVTAEDIAALDVSDLSGHWTRAQRFLGIVNSLPREEGLLDPEARQRLIVETLVAEWQANPPQHPVLLAGSTGSRGATNLLMQAVARLPQGALILPGFDFEQPESIWQRLDDPLTGEDHPQFRFRKLMLGLGIGADEVTRWTPDIGTNRARNKLISLAVRPAPVTHQWLTEGPRLGDLDVPTRGITLLKAPSPRAEAMAIALRLRKAAEDGQVTALITPDRMLSRQVSAALGRWGIIPDDSAGTPLQVTPPGRLLRQVARLAEGAPSAVELLALLKHPLTHSAAYRLNHLTLTRRLELYLRAEARPRPCIDDIRAFAARQSGEFAESWSDWLCEVILDSTRPGQMPLAGRVDDHLTRANRIAHGSDSSGTSKLWQRDAGEKAQELMQSLGADAGFGGEFSARDYADLFDALVSGEEVRNPEAPHPRILIWGTLEARVQGADLVILGGLNEGTWPEASTPDPWLNRRMRQQAGLLLPERQIGLSAHDFQQAIGAREVWLSRAVRSQDAETVPSRWLNRLTNLLGGLGATGDAALRQMETNGNVWLERARLVEAPKPIPPAPRPAPAPPSKPAPKSSG</sequence>
<proteinExistence type="predicted"/>
<dbReference type="AlphaFoldDB" id="A0A7T1FQ20"/>
<evidence type="ECO:0008006" key="4">
    <source>
        <dbReference type="Google" id="ProtNLM"/>
    </source>
</evidence>
<reference evidence="2 3" key="1">
    <citation type="submission" date="2020-08" db="EMBL/GenBank/DDBJ databases">
        <title>Genome sequence of Rhodobacteraceae bacterium Lw-13e.</title>
        <authorList>
            <person name="Poehlein A."/>
            <person name="Wolter L."/>
            <person name="Daniel R."/>
            <person name="Brinkhoff T."/>
        </authorList>
    </citation>
    <scope>NUCLEOTIDE SEQUENCE [LARGE SCALE GENOMIC DNA]</scope>
    <source>
        <strain evidence="2 3">Lw-13e</strain>
    </source>
</reference>
<protein>
    <recommendedName>
        <fullName evidence="4">Double-strand break repair protein AddB</fullName>
    </recommendedName>
</protein>
<evidence type="ECO:0000313" key="2">
    <source>
        <dbReference type="EMBL" id="QPM91494.1"/>
    </source>
</evidence>
<dbReference type="SUPFAM" id="SSF52540">
    <property type="entry name" value="P-loop containing nucleoside triphosphate hydrolases"/>
    <property type="match status" value="1"/>
</dbReference>
<feature type="region of interest" description="Disordered" evidence="1">
    <location>
        <begin position="684"/>
        <end position="707"/>
    </location>
</feature>
<dbReference type="NCBIfam" id="TIGR02786">
    <property type="entry name" value="addB_alphas"/>
    <property type="match status" value="1"/>
</dbReference>
<dbReference type="EMBL" id="CP060436">
    <property type="protein sequence ID" value="QPM91494.1"/>
    <property type="molecule type" value="Genomic_DNA"/>
</dbReference>